<dbReference type="AlphaFoldDB" id="A0A5E4NMM4"/>
<evidence type="ECO:0000313" key="1">
    <source>
        <dbReference type="EMBL" id="VVC46053.1"/>
    </source>
</evidence>
<evidence type="ECO:0000313" key="2">
    <source>
        <dbReference type="Proteomes" id="UP000325440"/>
    </source>
</evidence>
<dbReference type="Proteomes" id="UP000325440">
    <property type="component" value="Unassembled WGS sequence"/>
</dbReference>
<protein>
    <submittedName>
        <fullName evidence="1">Uncharacterized protein</fullName>
    </submittedName>
</protein>
<dbReference type="EMBL" id="CABPRJ010002430">
    <property type="protein sequence ID" value="VVC46053.1"/>
    <property type="molecule type" value="Genomic_DNA"/>
</dbReference>
<sequence length="57" mass="6641">MADMINLTVDLIPELLKRDNTQQAHFPSPVKRPHIQRTYYKITFSHANVKYLNLGSD</sequence>
<reference evidence="1 2" key="1">
    <citation type="submission" date="2019-08" db="EMBL/GenBank/DDBJ databases">
        <authorList>
            <person name="Alioto T."/>
            <person name="Alioto T."/>
            <person name="Gomez Garrido J."/>
        </authorList>
    </citation>
    <scope>NUCLEOTIDE SEQUENCE [LARGE SCALE GENOMIC DNA]</scope>
</reference>
<keyword evidence="2" id="KW-1185">Reference proteome</keyword>
<organism evidence="1 2">
    <name type="scientific">Cinara cedri</name>
    <dbReference type="NCBI Taxonomy" id="506608"/>
    <lineage>
        <taxon>Eukaryota</taxon>
        <taxon>Metazoa</taxon>
        <taxon>Ecdysozoa</taxon>
        <taxon>Arthropoda</taxon>
        <taxon>Hexapoda</taxon>
        <taxon>Insecta</taxon>
        <taxon>Pterygota</taxon>
        <taxon>Neoptera</taxon>
        <taxon>Paraneoptera</taxon>
        <taxon>Hemiptera</taxon>
        <taxon>Sternorrhyncha</taxon>
        <taxon>Aphidomorpha</taxon>
        <taxon>Aphidoidea</taxon>
        <taxon>Aphididae</taxon>
        <taxon>Lachninae</taxon>
        <taxon>Cinara</taxon>
    </lineage>
</organism>
<gene>
    <name evidence="1" type="ORF">CINCED_3A014245</name>
</gene>
<proteinExistence type="predicted"/>
<accession>A0A5E4NMM4</accession>
<name>A0A5E4NMM4_9HEMI</name>